<feature type="transmembrane region" description="Helical" evidence="6">
    <location>
        <begin position="44"/>
        <end position="66"/>
    </location>
</feature>
<feature type="transmembrane region" description="Helical" evidence="6">
    <location>
        <begin position="78"/>
        <end position="101"/>
    </location>
</feature>
<evidence type="ECO:0000256" key="5">
    <source>
        <dbReference type="ARBA" id="ARBA00023136"/>
    </source>
</evidence>
<dbReference type="EMBL" id="CAJRAY010000024">
    <property type="protein sequence ID" value="CAG5082120.1"/>
    <property type="molecule type" value="Genomic_DNA"/>
</dbReference>
<evidence type="ECO:0008006" key="9">
    <source>
        <dbReference type="Google" id="ProtNLM"/>
    </source>
</evidence>
<comment type="subcellular location">
    <subcellularLocation>
        <location evidence="1">Cell membrane</location>
        <topology evidence="1">Multi-pass membrane protein</topology>
    </subcellularLocation>
</comment>
<organism evidence="7 8">
    <name type="scientific">Thermobacillus xylanilyticus</name>
    <dbReference type="NCBI Taxonomy" id="76633"/>
    <lineage>
        <taxon>Bacteria</taxon>
        <taxon>Bacillati</taxon>
        <taxon>Bacillota</taxon>
        <taxon>Bacilli</taxon>
        <taxon>Bacillales</taxon>
        <taxon>Paenibacillaceae</taxon>
        <taxon>Thermobacillus</taxon>
    </lineage>
</organism>
<sequence>MTPVQQLALRKSAFSPSGRRDAVRRDEPSEAGARSGALSAFDRFIHYGLLVIGSVLAAVGLELFLLPNGVATGGIAGASILAAHLTEMQLSLVLFLFNLPFLLSRTATNRRHALRMLLPLVLIVLFTHYLHPVPAVSDDPLAAALGGGTFLGLGIGLVLRQGGSFDELAASAPLRPAFRRLDAGTVIFVANLAILLFAGLVFGINQALYSIIAHVLAYFMLEAGYSGMSPVKRIRVRSAMLGRLREAADRGLRVRWIETGDGETAVLDVYRRDVKALRRLLAAIDPQVEIEGVRHDEARRLRPFV</sequence>
<keyword evidence="5 6" id="KW-0472">Membrane</keyword>
<name>A0ABN7RNX2_THEXY</name>
<dbReference type="Pfam" id="PF02588">
    <property type="entry name" value="YitT_membrane"/>
    <property type="match status" value="1"/>
</dbReference>
<evidence type="ECO:0000256" key="4">
    <source>
        <dbReference type="ARBA" id="ARBA00022989"/>
    </source>
</evidence>
<dbReference type="InterPro" id="IPR051461">
    <property type="entry name" value="UPF0750_membrane"/>
</dbReference>
<dbReference type="Proteomes" id="UP000681526">
    <property type="component" value="Unassembled WGS sequence"/>
</dbReference>
<reference evidence="7 8" key="1">
    <citation type="submission" date="2021-04" db="EMBL/GenBank/DDBJ databases">
        <authorList>
            <person name="Rakotoarivonina H."/>
        </authorList>
    </citation>
    <scope>NUCLEOTIDE SEQUENCE [LARGE SCALE GENOMIC DNA]</scope>
    <source>
        <strain evidence="7 8">XE</strain>
    </source>
</reference>
<evidence type="ECO:0000256" key="2">
    <source>
        <dbReference type="ARBA" id="ARBA00022475"/>
    </source>
</evidence>
<accession>A0ABN7RNX2</accession>
<keyword evidence="2" id="KW-1003">Cell membrane</keyword>
<evidence type="ECO:0000313" key="7">
    <source>
        <dbReference type="EMBL" id="CAG5082120.1"/>
    </source>
</evidence>
<protein>
    <recommendedName>
        <fullName evidence="9">DUF2179 domain-containing protein</fullName>
    </recommendedName>
</protein>
<dbReference type="PANTHER" id="PTHR33545">
    <property type="entry name" value="UPF0750 MEMBRANE PROTEIN YITT-RELATED"/>
    <property type="match status" value="1"/>
</dbReference>
<evidence type="ECO:0000256" key="3">
    <source>
        <dbReference type="ARBA" id="ARBA00022692"/>
    </source>
</evidence>
<keyword evidence="4 6" id="KW-1133">Transmembrane helix</keyword>
<feature type="transmembrane region" description="Helical" evidence="6">
    <location>
        <begin position="181"/>
        <end position="202"/>
    </location>
</feature>
<dbReference type="RefSeq" id="WP_213483823.1">
    <property type="nucleotide sequence ID" value="NZ_CAJRAY010000024.1"/>
</dbReference>
<gene>
    <name evidence="7" type="primary">txxe 884</name>
    <name evidence="7" type="ORF">TXXE_05865</name>
</gene>
<dbReference type="InterPro" id="IPR003740">
    <property type="entry name" value="YitT"/>
</dbReference>
<proteinExistence type="predicted"/>
<dbReference type="PANTHER" id="PTHR33545:SF3">
    <property type="entry name" value="UPF0750 MEMBRANE PROTEIN YQFU"/>
    <property type="match status" value="1"/>
</dbReference>
<keyword evidence="8" id="KW-1185">Reference proteome</keyword>
<comment type="caution">
    <text evidence="7">The sequence shown here is derived from an EMBL/GenBank/DDBJ whole genome shotgun (WGS) entry which is preliminary data.</text>
</comment>
<feature type="transmembrane region" description="Helical" evidence="6">
    <location>
        <begin position="208"/>
        <end position="228"/>
    </location>
</feature>
<evidence type="ECO:0000256" key="1">
    <source>
        <dbReference type="ARBA" id="ARBA00004651"/>
    </source>
</evidence>
<feature type="transmembrane region" description="Helical" evidence="6">
    <location>
        <begin position="142"/>
        <end position="160"/>
    </location>
</feature>
<evidence type="ECO:0000313" key="8">
    <source>
        <dbReference type="Proteomes" id="UP000681526"/>
    </source>
</evidence>
<keyword evidence="3 6" id="KW-0812">Transmembrane</keyword>
<feature type="transmembrane region" description="Helical" evidence="6">
    <location>
        <begin position="113"/>
        <end position="130"/>
    </location>
</feature>
<evidence type="ECO:0000256" key="6">
    <source>
        <dbReference type="SAM" id="Phobius"/>
    </source>
</evidence>